<dbReference type="FunFam" id="3.30.200.20:FF:000394">
    <property type="entry name" value="Leucine-rich repeat receptor-like protein kinase"/>
    <property type="match status" value="1"/>
</dbReference>
<dbReference type="OrthoDB" id="2017114at2759"/>
<evidence type="ECO:0000256" key="4">
    <source>
        <dbReference type="ARBA" id="ARBA00022553"/>
    </source>
</evidence>
<dbReference type="InterPro" id="IPR001245">
    <property type="entry name" value="Ser-Thr/Tyr_kinase_cat_dom"/>
</dbReference>
<keyword evidence="4" id="KW-0597">Phosphoprotein</keyword>
<keyword evidence="12 18" id="KW-0067">ATP-binding</keyword>
<keyword evidence="15" id="KW-0675">Receptor</keyword>
<dbReference type="GO" id="GO:0005886">
    <property type="term" value="C:plasma membrane"/>
    <property type="evidence" value="ECO:0007669"/>
    <property type="project" value="UniProtKB-SubCell"/>
</dbReference>
<dbReference type="InterPro" id="IPR032675">
    <property type="entry name" value="LRR_dom_sf"/>
</dbReference>
<dbReference type="PROSITE" id="PS00107">
    <property type="entry name" value="PROTEIN_KINASE_ATP"/>
    <property type="match status" value="1"/>
</dbReference>
<dbReference type="Gramene" id="TraesCS1A02G031900.1">
    <property type="protein sequence ID" value="TraesCS1A02G031900.1"/>
    <property type="gene ID" value="TraesCS1A02G031900"/>
</dbReference>
<dbReference type="InterPro" id="IPR024788">
    <property type="entry name" value="Malectin-like_Carb-bd_dom"/>
</dbReference>
<evidence type="ECO:0000256" key="12">
    <source>
        <dbReference type="ARBA" id="ARBA00022840"/>
    </source>
</evidence>
<sequence length="936" mass="104095">MAPRWWLLILFLGGSVLQASSQPNSRGFISIDCGLMGEESYVDDETNLLYVSDAGLTDTGTPYDISAEYYRPWRSRNVRSLRSFPDGARNCYTLRSLVSGLKYLFRATFLYGNYDGLNKPPASFDLYIGVNFWTVVNMSWWGSDQDNTAEVEAIVVVPHDLVQVCLVNTGGGTPFISGLELRPLKMSLYPQATAELGLFLLTRQNFGAINETIIRFPDDPYDRIWDTWSRPTVWKEMSTTERVDSFDGDYFEAPMAVLQTAIMPLNDSGSIRFGWKAEPQPNNPSPGYLAVLHFVELQVLAGNALRHFNISLNNDQNWFPGYTPPGYLKRGYVHSSFTYPRESSYLFTIKATANSTLPPIINAYEVFSVITTTNVGTESQDASAAMAIKARYKVQKNWMGDPCFPKTMTWDSLNCSYATASPPRITSINLSSSGLNGDISSSFANLKVLQYLNLSNNNLTGAIPDALSQLQSLTDIDLSGNQLNGSIPSGLLKRIQDGSLNLRQGNNPNLCIGDNSCQLAAKTKSKLAIYVILPLLVILVIVSVVVLVFFFQRRRKQQQGSMNNRTMIKPQNEEEMSTSHGGASDSLWLVENRRFTYRELEMITNGFERVLGQGGFGRVYDGFLEDGTQVAVKLRSHSSKQGVKEFLTEAQILTRIHHKNLVTMIGYCKDGEYMALVYEYMSQGTLQEHIAGSERSLRWRQRLRIALESAQGLEYLHKGCNPPLIHRDVKATNILLNAQLEAKIADFGLSKAFDHHNGNYISTNTIVGTPGYVDPEYQATVQPTTKSDVYSFGVVLLELVTGKPAILSEPEPMNIIHWVRQRLARGNMEGVVDTRMHGGYNINVVWKVAEIALKCTAQESAQRPTIADVVVQLQECLELEEGRTRDFSTGGGNNDYSSWNYNAYGSGQSTDVSKNAAFGTELRMPTVGLGLAPAAR</sequence>
<evidence type="ECO:0000256" key="9">
    <source>
        <dbReference type="ARBA" id="ARBA00022737"/>
    </source>
</evidence>
<evidence type="ECO:0000256" key="20">
    <source>
        <dbReference type="SAM" id="Phobius"/>
    </source>
</evidence>
<comment type="catalytic activity">
    <reaction evidence="16">
        <text>L-threonyl-[protein] + ATP = O-phospho-L-threonyl-[protein] + ADP + H(+)</text>
        <dbReference type="Rhea" id="RHEA:46608"/>
        <dbReference type="Rhea" id="RHEA-COMP:11060"/>
        <dbReference type="Rhea" id="RHEA-COMP:11605"/>
        <dbReference type="ChEBI" id="CHEBI:15378"/>
        <dbReference type="ChEBI" id="CHEBI:30013"/>
        <dbReference type="ChEBI" id="CHEBI:30616"/>
        <dbReference type="ChEBI" id="CHEBI:61977"/>
        <dbReference type="ChEBI" id="CHEBI:456216"/>
        <dbReference type="EC" id="2.7.11.1"/>
    </reaction>
</comment>
<dbReference type="Gramene" id="TraesJUL1A03G00010310.1">
    <property type="protein sequence ID" value="TraesJUL1A03G00010310.1"/>
    <property type="gene ID" value="TraesJUL1A03G00010310"/>
</dbReference>
<dbReference type="PANTHER" id="PTHR45631:SF199">
    <property type="entry name" value="PROTEIN KINASE DOMAIN-CONTAINING PROTEIN"/>
    <property type="match status" value="1"/>
</dbReference>
<dbReference type="Proteomes" id="UP000019116">
    <property type="component" value="Chromosome 1A"/>
</dbReference>
<evidence type="ECO:0000256" key="17">
    <source>
        <dbReference type="ARBA" id="ARBA00048679"/>
    </source>
</evidence>
<dbReference type="PaxDb" id="4565-Traes_1AS_126301F41.1"/>
<dbReference type="STRING" id="4565.A0A3B5XTZ7"/>
<dbReference type="EnsemblPlants" id="TraesCS1A02G031900.1">
    <property type="protein sequence ID" value="TraesCS1A02G031900.1"/>
    <property type="gene ID" value="TraesCS1A02G031900"/>
</dbReference>
<dbReference type="SMR" id="A0A3B5XTZ7"/>
<dbReference type="Gramene" id="TraesLAC1A03G00007240.1">
    <property type="protein sequence ID" value="TraesLAC1A03G00007240.1"/>
    <property type="gene ID" value="TraesLAC1A03G00007240"/>
</dbReference>
<dbReference type="PROSITE" id="PS50011">
    <property type="entry name" value="PROTEIN_KINASE_DOM"/>
    <property type="match status" value="1"/>
</dbReference>
<dbReference type="PROSITE" id="PS00108">
    <property type="entry name" value="PROTEIN_KINASE_ST"/>
    <property type="match status" value="1"/>
</dbReference>
<dbReference type="Gene3D" id="1.10.510.10">
    <property type="entry name" value="Transferase(Phosphotransferase) domain 1"/>
    <property type="match status" value="1"/>
</dbReference>
<feature type="domain" description="Protein kinase" evidence="22">
    <location>
        <begin position="605"/>
        <end position="877"/>
    </location>
</feature>
<evidence type="ECO:0000256" key="16">
    <source>
        <dbReference type="ARBA" id="ARBA00047899"/>
    </source>
</evidence>
<dbReference type="Gene3D" id="3.30.200.20">
    <property type="entry name" value="Phosphorylase Kinase, domain 1"/>
    <property type="match status" value="1"/>
</dbReference>
<evidence type="ECO:0000313" key="23">
    <source>
        <dbReference type="EnsemblPlants" id="TraesCS1A02G031900.1"/>
    </source>
</evidence>
<dbReference type="AlphaFoldDB" id="A0A3B5XTZ7"/>
<evidence type="ECO:0000256" key="21">
    <source>
        <dbReference type="SAM" id="SignalP"/>
    </source>
</evidence>
<dbReference type="InterPro" id="IPR001611">
    <property type="entry name" value="Leu-rich_rpt"/>
</dbReference>
<evidence type="ECO:0000256" key="8">
    <source>
        <dbReference type="ARBA" id="ARBA00022729"/>
    </source>
</evidence>
<reference evidence="23" key="1">
    <citation type="submission" date="2018-08" db="EMBL/GenBank/DDBJ databases">
        <authorList>
            <person name="Rossello M."/>
        </authorList>
    </citation>
    <scope>NUCLEOTIDE SEQUENCE [LARGE SCALE GENOMIC DNA]</scope>
    <source>
        <strain evidence="23">cv. Chinese Spring</strain>
    </source>
</reference>
<keyword evidence="7 20" id="KW-0812">Transmembrane</keyword>
<feature type="chain" id="PRO_5017282159" description="non-specific serine/threonine protein kinase" evidence="21">
    <location>
        <begin position="22"/>
        <end position="936"/>
    </location>
</feature>
<dbReference type="SUPFAM" id="SSF52058">
    <property type="entry name" value="L domain-like"/>
    <property type="match status" value="1"/>
</dbReference>
<evidence type="ECO:0000256" key="18">
    <source>
        <dbReference type="PROSITE-ProRule" id="PRU10141"/>
    </source>
</evidence>
<gene>
    <name evidence="23" type="primary">LOC123054720</name>
</gene>
<dbReference type="Gene3D" id="3.80.10.10">
    <property type="entry name" value="Ribonuclease Inhibitor"/>
    <property type="match status" value="1"/>
</dbReference>
<evidence type="ECO:0000256" key="1">
    <source>
        <dbReference type="ARBA" id="ARBA00004162"/>
    </source>
</evidence>
<keyword evidence="14 20" id="KW-0472">Membrane</keyword>
<dbReference type="Gramene" id="TraesSTA1A03G00010790.1">
    <property type="protein sequence ID" value="TraesSTA1A03G00010790.1"/>
    <property type="gene ID" value="TraesSTA1A03G00010790"/>
</dbReference>
<evidence type="ECO:0000256" key="5">
    <source>
        <dbReference type="ARBA" id="ARBA00022614"/>
    </source>
</evidence>
<keyword evidence="3" id="KW-0723">Serine/threonine-protein kinase</keyword>
<evidence type="ECO:0000256" key="2">
    <source>
        <dbReference type="ARBA" id="ARBA00012513"/>
    </source>
</evidence>
<reference evidence="23" key="2">
    <citation type="submission" date="2018-10" db="UniProtKB">
        <authorList>
            <consortium name="EnsemblPlants"/>
        </authorList>
    </citation>
    <scope>IDENTIFICATION</scope>
</reference>
<dbReference type="Gramene" id="TraesCAD_scaffold_060780_01G000400.1">
    <property type="protein sequence ID" value="TraesCAD_scaffold_060780_01G000400.1"/>
    <property type="gene ID" value="TraesCAD_scaffold_060780_01G000400"/>
</dbReference>
<dbReference type="PANTHER" id="PTHR45631">
    <property type="entry name" value="OS07G0107800 PROTEIN-RELATED"/>
    <property type="match status" value="1"/>
</dbReference>
<evidence type="ECO:0000256" key="15">
    <source>
        <dbReference type="ARBA" id="ARBA00023170"/>
    </source>
</evidence>
<evidence type="ECO:0000256" key="7">
    <source>
        <dbReference type="ARBA" id="ARBA00022692"/>
    </source>
</evidence>
<dbReference type="InterPro" id="IPR008271">
    <property type="entry name" value="Ser/Thr_kinase_AS"/>
</dbReference>
<comment type="catalytic activity">
    <reaction evidence="17">
        <text>L-seryl-[protein] + ATP = O-phospho-L-seryl-[protein] + ADP + H(+)</text>
        <dbReference type="Rhea" id="RHEA:17989"/>
        <dbReference type="Rhea" id="RHEA-COMP:9863"/>
        <dbReference type="Rhea" id="RHEA-COMP:11604"/>
        <dbReference type="ChEBI" id="CHEBI:15378"/>
        <dbReference type="ChEBI" id="CHEBI:29999"/>
        <dbReference type="ChEBI" id="CHEBI:30616"/>
        <dbReference type="ChEBI" id="CHEBI:83421"/>
        <dbReference type="ChEBI" id="CHEBI:456216"/>
        <dbReference type="EC" id="2.7.11.1"/>
    </reaction>
</comment>
<dbReference type="Gramene" id="TraesLDM1A03G00010880.1">
    <property type="protein sequence ID" value="TraesLDM1A03G00010880.1"/>
    <property type="gene ID" value="TraesLDM1A03G00010880"/>
</dbReference>
<accession>A0A3B5XTZ7</accession>
<evidence type="ECO:0000256" key="10">
    <source>
        <dbReference type="ARBA" id="ARBA00022741"/>
    </source>
</evidence>
<dbReference type="SUPFAM" id="SSF56112">
    <property type="entry name" value="Protein kinase-like (PK-like)"/>
    <property type="match status" value="1"/>
</dbReference>
<feature type="region of interest" description="Disordered" evidence="19">
    <location>
        <begin position="560"/>
        <end position="580"/>
    </location>
</feature>
<feature type="signal peptide" evidence="21">
    <location>
        <begin position="1"/>
        <end position="21"/>
    </location>
</feature>
<dbReference type="EC" id="2.7.11.1" evidence="2"/>
<keyword evidence="5" id="KW-0433">Leucine-rich repeat</keyword>
<dbReference type="InterPro" id="IPR011009">
    <property type="entry name" value="Kinase-like_dom_sf"/>
</dbReference>
<dbReference type="OMA" id="WLPHIST"/>
<keyword evidence="6" id="KW-0808">Transferase</keyword>
<keyword evidence="13 20" id="KW-1133">Transmembrane helix</keyword>
<evidence type="ECO:0000256" key="6">
    <source>
        <dbReference type="ARBA" id="ARBA00022679"/>
    </source>
</evidence>
<dbReference type="FunFam" id="3.80.10.10:FF:000129">
    <property type="entry name" value="Leucine-rich repeat receptor-like kinase"/>
    <property type="match status" value="1"/>
</dbReference>
<dbReference type="CDD" id="cd14066">
    <property type="entry name" value="STKc_IRAK"/>
    <property type="match status" value="1"/>
</dbReference>
<keyword evidence="24" id="KW-1185">Reference proteome</keyword>
<dbReference type="Pfam" id="PF13855">
    <property type="entry name" value="LRR_8"/>
    <property type="match status" value="1"/>
</dbReference>
<keyword evidence="9" id="KW-0677">Repeat</keyword>
<protein>
    <recommendedName>
        <fullName evidence="2">non-specific serine/threonine protein kinase</fullName>
        <ecNumber evidence="2">2.7.11.1</ecNumber>
    </recommendedName>
</protein>
<organism evidence="23">
    <name type="scientific">Triticum aestivum</name>
    <name type="common">Wheat</name>
    <dbReference type="NCBI Taxonomy" id="4565"/>
    <lineage>
        <taxon>Eukaryota</taxon>
        <taxon>Viridiplantae</taxon>
        <taxon>Streptophyta</taxon>
        <taxon>Embryophyta</taxon>
        <taxon>Tracheophyta</taxon>
        <taxon>Spermatophyta</taxon>
        <taxon>Magnoliopsida</taxon>
        <taxon>Liliopsida</taxon>
        <taxon>Poales</taxon>
        <taxon>Poaceae</taxon>
        <taxon>BOP clade</taxon>
        <taxon>Pooideae</taxon>
        <taxon>Triticodae</taxon>
        <taxon>Triticeae</taxon>
        <taxon>Triticinae</taxon>
        <taxon>Triticum</taxon>
    </lineage>
</organism>
<comment type="subcellular location">
    <subcellularLocation>
        <location evidence="1">Cell membrane</location>
        <topology evidence="1">Single-pass membrane protein</topology>
    </subcellularLocation>
</comment>
<keyword evidence="8 21" id="KW-0732">Signal</keyword>
<evidence type="ECO:0000256" key="14">
    <source>
        <dbReference type="ARBA" id="ARBA00023136"/>
    </source>
</evidence>
<name>A0A3B5XTZ7_WHEAT</name>
<feature type="binding site" evidence="18">
    <location>
        <position position="633"/>
    </location>
    <ligand>
        <name>ATP</name>
        <dbReference type="ChEBI" id="CHEBI:30616"/>
    </ligand>
</feature>
<dbReference type="SMART" id="SM00220">
    <property type="entry name" value="S_TKc"/>
    <property type="match status" value="1"/>
</dbReference>
<evidence type="ECO:0000256" key="19">
    <source>
        <dbReference type="SAM" id="MobiDB-lite"/>
    </source>
</evidence>
<evidence type="ECO:0000256" key="13">
    <source>
        <dbReference type="ARBA" id="ARBA00022989"/>
    </source>
</evidence>
<dbReference type="Gramene" id="TraesJAG1A03G00010340.1">
    <property type="protein sequence ID" value="TraesJAG1A03G00010340.1"/>
    <property type="gene ID" value="TraesJAG1A03G00010340"/>
</dbReference>
<dbReference type="FunFam" id="1.10.510.10:FF:000146">
    <property type="entry name" value="LRR receptor-like serine/threonine-protein kinase IOS1"/>
    <property type="match status" value="1"/>
</dbReference>
<dbReference type="InterPro" id="IPR000719">
    <property type="entry name" value="Prot_kinase_dom"/>
</dbReference>
<dbReference type="Gramene" id="TraesSYM1A03G00009450.1">
    <property type="protein sequence ID" value="TraesSYM1A03G00009450.1"/>
    <property type="gene ID" value="TraesSYM1A03G00009450"/>
</dbReference>
<dbReference type="GO" id="GO:0005524">
    <property type="term" value="F:ATP binding"/>
    <property type="evidence" value="ECO:0007669"/>
    <property type="project" value="UniProtKB-UniRule"/>
</dbReference>
<evidence type="ECO:0000313" key="24">
    <source>
        <dbReference type="Proteomes" id="UP000019116"/>
    </source>
</evidence>
<dbReference type="InterPro" id="IPR017441">
    <property type="entry name" value="Protein_kinase_ATP_BS"/>
</dbReference>
<proteinExistence type="predicted"/>
<dbReference type="GO" id="GO:0004674">
    <property type="term" value="F:protein serine/threonine kinase activity"/>
    <property type="evidence" value="ECO:0007669"/>
    <property type="project" value="UniProtKB-KW"/>
</dbReference>
<keyword evidence="10 18" id="KW-0547">Nucleotide-binding</keyword>
<evidence type="ECO:0000259" key="22">
    <source>
        <dbReference type="PROSITE" id="PS50011"/>
    </source>
</evidence>
<evidence type="ECO:0000256" key="3">
    <source>
        <dbReference type="ARBA" id="ARBA00022527"/>
    </source>
</evidence>
<dbReference type="Pfam" id="PF12819">
    <property type="entry name" value="Malectin_like"/>
    <property type="match status" value="1"/>
</dbReference>
<dbReference type="Gramene" id="TraesCS1A03G0072000.1">
    <property type="protein sequence ID" value="TraesCS1A03G0072000.1.CDS"/>
    <property type="gene ID" value="TraesCS1A03G0072000"/>
</dbReference>
<feature type="transmembrane region" description="Helical" evidence="20">
    <location>
        <begin position="527"/>
        <end position="551"/>
    </location>
</feature>
<dbReference type="Pfam" id="PF07714">
    <property type="entry name" value="PK_Tyr_Ser-Thr"/>
    <property type="match status" value="1"/>
</dbReference>
<keyword evidence="11" id="KW-0418">Kinase</keyword>
<evidence type="ECO:0000256" key="11">
    <source>
        <dbReference type="ARBA" id="ARBA00022777"/>
    </source>
</evidence>